<dbReference type="HAMAP" id="MF_00545">
    <property type="entry name" value="Ribosomal_eS24"/>
    <property type="match status" value="1"/>
</dbReference>
<gene>
    <name evidence="4" type="primary">RPS24</name>
    <name evidence="4" type="ORF">PHYPSEUDO_003800</name>
</gene>
<evidence type="ECO:0000256" key="3">
    <source>
        <dbReference type="SAM" id="MobiDB-lite"/>
    </source>
</evidence>
<dbReference type="GO" id="GO:1990904">
    <property type="term" value="C:ribonucleoprotein complex"/>
    <property type="evidence" value="ECO:0007669"/>
    <property type="project" value="UniProtKB-KW"/>
</dbReference>
<evidence type="ECO:0000256" key="1">
    <source>
        <dbReference type="RuleBase" id="RU004381"/>
    </source>
</evidence>
<organism evidence="4 5">
    <name type="scientific">Phytophthora pseudosyringae</name>
    <dbReference type="NCBI Taxonomy" id="221518"/>
    <lineage>
        <taxon>Eukaryota</taxon>
        <taxon>Sar</taxon>
        <taxon>Stramenopiles</taxon>
        <taxon>Oomycota</taxon>
        <taxon>Peronosporomycetes</taxon>
        <taxon>Peronosporales</taxon>
        <taxon>Peronosporaceae</taxon>
        <taxon>Phytophthora</taxon>
    </lineage>
</organism>
<dbReference type="GO" id="GO:0006412">
    <property type="term" value="P:translation"/>
    <property type="evidence" value="ECO:0007669"/>
    <property type="project" value="InterPro"/>
</dbReference>
<dbReference type="Proteomes" id="UP000694044">
    <property type="component" value="Unassembled WGS sequence"/>
</dbReference>
<protein>
    <recommendedName>
        <fullName evidence="2">40S ribosomal protein S24</fullName>
    </recommendedName>
</protein>
<comment type="caution">
    <text evidence="4">The sequence shown here is derived from an EMBL/GenBank/DDBJ whole genome shotgun (WGS) entry which is preliminary data.</text>
</comment>
<evidence type="ECO:0000313" key="5">
    <source>
        <dbReference type="Proteomes" id="UP000694044"/>
    </source>
</evidence>
<feature type="region of interest" description="Disordered" evidence="3">
    <location>
        <begin position="133"/>
        <end position="159"/>
    </location>
</feature>
<accession>A0A8T1WET4</accession>
<dbReference type="GO" id="GO:0005840">
    <property type="term" value="C:ribosome"/>
    <property type="evidence" value="ECO:0007669"/>
    <property type="project" value="UniProtKB-KW"/>
</dbReference>
<feature type="compositionally biased region" description="Basic residues" evidence="3">
    <location>
        <begin position="138"/>
        <end position="159"/>
    </location>
</feature>
<keyword evidence="5" id="KW-1185">Reference proteome</keyword>
<dbReference type="AlphaFoldDB" id="A0A8T1WET4"/>
<dbReference type="PROSITE" id="PS00529">
    <property type="entry name" value="RIBOSOMAL_S24E"/>
    <property type="match status" value="1"/>
</dbReference>
<name>A0A8T1WET4_9STRA</name>
<dbReference type="OrthoDB" id="10251131at2759"/>
<dbReference type="InterPro" id="IPR018098">
    <property type="entry name" value="Ribosomal_eS24_CS"/>
</dbReference>
<proteinExistence type="inferred from homology"/>
<dbReference type="PANTHER" id="PTHR10496">
    <property type="entry name" value="40S RIBOSOMAL PROTEIN S24"/>
    <property type="match status" value="1"/>
</dbReference>
<comment type="similarity">
    <text evidence="1">Belongs to the eukaryotic ribosomal protein eS24 family.</text>
</comment>
<keyword evidence="1" id="KW-0689">Ribosomal protein</keyword>
<evidence type="ECO:0000256" key="2">
    <source>
        <dbReference type="RuleBase" id="RU004383"/>
    </source>
</evidence>
<dbReference type="InterPro" id="IPR001976">
    <property type="entry name" value="Ribosomal_eS24"/>
</dbReference>
<reference evidence="4" key="1">
    <citation type="submission" date="2021-02" db="EMBL/GenBank/DDBJ databases">
        <authorList>
            <person name="Palmer J.M."/>
        </authorList>
    </citation>
    <scope>NUCLEOTIDE SEQUENCE</scope>
    <source>
        <strain evidence="4">SCRP734</strain>
    </source>
</reference>
<dbReference type="EMBL" id="JAGDFM010000018">
    <property type="protein sequence ID" value="KAG7391725.1"/>
    <property type="molecule type" value="Genomic_DNA"/>
</dbReference>
<keyword evidence="1" id="KW-0687">Ribonucleoprotein</keyword>
<evidence type="ECO:0000313" key="4">
    <source>
        <dbReference type="EMBL" id="KAG7391725.1"/>
    </source>
</evidence>
<dbReference type="GO" id="GO:0003735">
    <property type="term" value="F:structural constituent of ribosome"/>
    <property type="evidence" value="ECO:0007669"/>
    <property type="project" value="InterPro"/>
</dbReference>
<sequence>MADKVPVTVRTRKFLRNSLLARRQMVVEVIHPGRPNVPKAELQEKISKMQRDGDWMADVAVNCCPSPHAQMYKVKDANTVFLYGFRTQFGGGKSSGFGLVYDTVNDAKRFEPKYRLIRQGLVEKVETSRKQIKEAKNRGKKVRGVGRRIARHKAAKANK</sequence>
<dbReference type="Pfam" id="PF01282">
    <property type="entry name" value="Ribosomal_S24e"/>
    <property type="match status" value="2"/>
</dbReference>